<feature type="binding site" evidence="8">
    <location>
        <position position="194"/>
    </location>
    <ligand>
        <name>substrate</name>
    </ligand>
</feature>
<dbReference type="GO" id="GO:0004358">
    <property type="term" value="F:L-glutamate N-acetyltransferase activity, acting on acetyl-L-ornithine as donor"/>
    <property type="evidence" value="ECO:0007669"/>
    <property type="project" value="UniProtKB-UniRule"/>
</dbReference>
<keyword evidence="8" id="KW-0963">Cytoplasm</keyword>
<comment type="pathway">
    <text evidence="8">Amino-acid biosynthesis; L-arginine biosynthesis; L-ornithine and N-acetyl-L-glutamate from L-glutamate and N(2)-acetyl-L-ornithine (cyclic): step 1/1.</text>
</comment>
<feature type="active site" description="Nucleophile" evidence="8">
    <location>
        <position position="194"/>
    </location>
</feature>
<gene>
    <name evidence="8 9" type="primary">argJ</name>
    <name evidence="9" type="ORF">EVJ47_06835</name>
</gene>
<feature type="binding site" evidence="8">
    <location>
        <position position="406"/>
    </location>
    <ligand>
        <name>substrate</name>
    </ligand>
</feature>
<feature type="site" description="Involved in the stabilization of negative charge on the oxyanion by the formation of the oxyanion hole" evidence="8">
    <location>
        <position position="121"/>
    </location>
</feature>
<dbReference type="InterPro" id="IPR002813">
    <property type="entry name" value="Arg_biosynth_ArgJ"/>
</dbReference>
<evidence type="ECO:0000256" key="3">
    <source>
        <dbReference type="ARBA" id="ARBA00022571"/>
    </source>
</evidence>
<evidence type="ECO:0000256" key="8">
    <source>
        <dbReference type="HAMAP-Rule" id="MF_01106"/>
    </source>
</evidence>
<keyword evidence="7 8" id="KW-0012">Acyltransferase</keyword>
<evidence type="ECO:0000256" key="7">
    <source>
        <dbReference type="ARBA" id="ARBA00023315"/>
    </source>
</evidence>
<dbReference type="HAMAP" id="MF_01106">
    <property type="entry name" value="ArgJ"/>
    <property type="match status" value="1"/>
</dbReference>
<dbReference type="NCBIfam" id="NF003802">
    <property type="entry name" value="PRK05388.1"/>
    <property type="match status" value="1"/>
</dbReference>
<evidence type="ECO:0000313" key="10">
    <source>
        <dbReference type="Proteomes" id="UP000320813"/>
    </source>
</evidence>
<comment type="subcellular location">
    <subcellularLocation>
        <location evidence="8">Cytoplasm</location>
    </subcellularLocation>
</comment>
<dbReference type="EC" id="2.3.1.35" evidence="8"/>
<dbReference type="SUPFAM" id="SSF56266">
    <property type="entry name" value="DmpA/ArgJ-like"/>
    <property type="match status" value="1"/>
</dbReference>
<evidence type="ECO:0000256" key="1">
    <source>
        <dbReference type="ARBA" id="ARBA00006774"/>
    </source>
</evidence>
<comment type="catalytic activity">
    <reaction evidence="8">
        <text>L-glutamate + acetyl-CoA = N-acetyl-L-glutamate + CoA + H(+)</text>
        <dbReference type="Rhea" id="RHEA:24292"/>
        <dbReference type="ChEBI" id="CHEBI:15378"/>
        <dbReference type="ChEBI" id="CHEBI:29985"/>
        <dbReference type="ChEBI" id="CHEBI:44337"/>
        <dbReference type="ChEBI" id="CHEBI:57287"/>
        <dbReference type="ChEBI" id="CHEBI:57288"/>
        <dbReference type="EC" id="2.3.1.1"/>
    </reaction>
</comment>
<protein>
    <recommendedName>
        <fullName evidence="8">Arginine biosynthesis bifunctional protein ArgJ</fullName>
    </recommendedName>
    <domain>
        <recommendedName>
            <fullName evidence="8">Glutamate N-acetyltransferase</fullName>
            <ecNumber evidence="8">2.3.1.35</ecNumber>
        </recommendedName>
        <alternativeName>
            <fullName evidence="8">Ornithine acetyltransferase</fullName>
            <shortName evidence="8">OATase</shortName>
        </alternativeName>
        <alternativeName>
            <fullName evidence="8">Ornithine transacetylase</fullName>
        </alternativeName>
    </domain>
    <domain>
        <recommendedName>
            <fullName evidence="8">Amino-acid acetyltransferase</fullName>
            <ecNumber evidence="8">2.3.1.1</ecNumber>
        </recommendedName>
        <alternativeName>
            <fullName evidence="8">N-acetylglutamate synthase</fullName>
            <shortName evidence="8">AGSase</shortName>
        </alternativeName>
    </domain>
    <component>
        <recommendedName>
            <fullName evidence="8">Arginine biosynthesis bifunctional protein ArgJ alpha chain</fullName>
        </recommendedName>
    </component>
    <component>
        <recommendedName>
            <fullName evidence="8">Arginine biosynthesis bifunctional protein ArgJ beta chain</fullName>
        </recommendedName>
    </component>
</protein>
<comment type="subunit">
    <text evidence="2 8">Heterotetramer of two alpha and two beta chains.</text>
</comment>
<dbReference type="AlphaFoldDB" id="A0A519BAY2"/>
<feature type="site" description="Involved in the stabilization of negative charge on the oxyanion by the formation of the oxyanion hole" evidence="8">
    <location>
        <position position="120"/>
    </location>
</feature>
<comment type="catalytic activity">
    <reaction evidence="8">
        <text>N(2)-acetyl-L-ornithine + L-glutamate = N-acetyl-L-glutamate + L-ornithine</text>
        <dbReference type="Rhea" id="RHEA:15349"/>
        <dbReference type="ChEBI" id="CHEBI:29985"/>
        <dbReference type="ChEBI" id="CHEBI:44337"/>
        <dbReference type="ChEBI" id="CHEBI:46911"/>
        <dbReference type="ChEBI" id="CHEBI:57805"/>
        <dbReference type="EC" id="2.3.1.35"/>
    </reaction>
</comment>
<dbReference type="CDD" id="cd02152">
    <property type="entry name" value="OAT"/>
    <property type="match status" value="1"/>
</dbReference>
<dbReference type="GO" id="GO:0004042">
    <property type="term" value="F:L-glutamate N-acetyltransferase activity"/>
    <property type="evidence" value="ECO:0007669"/>
    <property type="project" value="UniProtKB-UniRule"/>
</dbReference>
<dbReference type="EMBL" id="SGBD01000003">
    <property type="protein sequence ID" value="RZD14374.1"/>
    <property type="molecule type" value="Genomic_DNA"/>
</dbReference>
<organism evidence="9 10">
    <name type="scientific">Candidatus Acidulodesulfobacterium ferriphilum</name>
    <dbReference type="NCBI Taxonomy" id="2597223"/>
    <lineage>
        <taxon>Bacteria</taxon>
        <taxon>Deltaproteobacteria</taxon>
        <taxon>Candidatus Acidulodesulfobacterales</taxon>
        <taxon>Candidatus Acidulodesulfobacterium</taxon>
    </lineage>
</organism>
<feature type="chain" id="PRO_5023352454" description="Arginine biosynthesis bifunctional protein ArgJ alpha chain" evidence="8">
    <location>
        <begin position="1"/>
        <end position="193"/>
    </location>
</feature>
<keyword evidence="3 8" id="KW-0055">Arginine biosynthesis</keyword>
<dbReference type="FunFam" id="3.60.70.12:FF:000001">
    <property type="entry name" value="Arginine biosynthesis bifunctional protein ArgJ, chloroplastic"/>
    <property type="match status" value="1"/>
</dbReference>
<reference evidence="9 10" key="1">
    <citation type="submission" date="2019-01" db="EMBL/GenBank/DDBJ databases">
        <title>Insights into ecological role of a new deltaproteobacterial order Candidatus Sinidesulfobacterales (Sva0485) by metagenomics and metatranscriptomics.</title>
        <authorList>
            <person name="Tan S."/>
            <person name="Liu J."/>
            <person name="Fang Y."/>
            <person name="Hedlund B.P."/>
            <person name="Lian Z.H."/>
            <person name="Huang L.Y."/>
            <person name="Li J.T."/>
            <person name="Huang L.N."/>
            <person name="Li W.J."/>
            <person name="Jiang H.C."/>
            <person name="Dong H.L."/>
            <person name="Shu W.S."/>
        </authorList>
    </citation>
    <scope>NUCLEOTIDE SEQUENCE [LARGE SCALE GENOMIC DNA]</scope>
    <source>
        <strain evidence="9">AP3</strain>
    </source>
</reference>
<dbReference type="GO" id="GO:0005737">
    <property type="term" value="C:cytoplasm"/>
    <property type="evidence" value="ECO:0007669"/>
    <property type="project" value="UniProtKB-SubCell"/>
</dbReference>
<dbReference type="Gene3D" id="3.10.20.340">
    <property type="entry name" value="ArgJ beta chain, C-terminal domain"/>
    <property type="match status" value="1"/>
</dbReference>
<keyword evidence="8" id="KW-0511">Multifunctional enzyme</keyword>
<feature type="binding site" evidence="8">
    <location>
        <position position="157"/>
    </location>
    <ligand>
        <name>substrate</name>
    </ligand>
</feature>
<sequence>MNHVHAEAGKNIKIAMEKINNFLFSGKSCGLKKNGGLDVGLMVSKIPLRVSAVFTKNKIKAAPVIISKNHSKNIINALIVNSGNANACNGKYGILDARRVTKAVSKELGFMENNIFVCSTGVIGERLNASLIENAVPELAKSASSDKLEDFAKSIMTTDTFFKTASKDVLLDGVKYKITGTAKGSGMIMPNMATMLAFIFTDIPIKKELADVMFKKCVETSFNSITVDGDTSTNDTAAFFYPDAEQGSHKFLIKKSDANYLLVKKALSGICFELAKMIVKDGEGATKLITITVSNAYTETGAKKVAFTVANSPLFKTMITGEDLNWGRIMAAIGRSSVKIKPNDVDIYINDKIIVENSAASKELNKNIEKTVLSPKEINFKIDLKCGKASRTVLTCNLTKEYIDINASYRS</sequence>
<dbReference type="UniPathway" id="UPA00068">
    <property type="reaction ID" value="UER00106"/>
</dbReference>
<dbReference type="PANTHER" id="PTHR23100:SF0">
    <property type="entry name" value="ARGININE BIOSYNTHESIS BIFUNCTIONAL PROTEIN ARGJ, MITOCHONDRIAL"/>
    <property type="match status" value="1"/>
</dbReference>
<feature type="binding site" evidence="8">
    <location>
        <position position="283"/>
    </location>
    <ligand>
        <name>substrate</name>
    </ligand>
</feature>
<feature type="binding site" evidence="8">
    <location>
        <position position="183"/>
    </location>
    <ligand>
        <name>substrate</name>
    </ligand>
</feature>
<feature type="binding site" evidence="8">
    <location>
        <position position="411"/>
    </location>
    <ligand>
        <name>substrate</name>
    </ligand>
</feature>
<dbReference type="PANTHER" id="PTHR23100">
    <property type="entry name" value="ARGININE BIOSYNTHESIS BIFUNCTIONAL PROTEIN ARGJ"/>
    <property type="match status" value="1"/>
</dbReference>
<comment type="function">
    <text evidence="8">Catalyzes two activities which are involved in the cyclic version of arginine biosynthesis: the synthesis of N-acetylglutamate from glutamate and acetyl-CoA as the acetyl donor, and of ornithine by transacetylation between N(2)-acetylornithine and glutamate.</text>
</comment>
<dbReference type="Pfam" id="PF01960">
    <property type="entry name" value="ArgJ"/>
    <property type="match status" value="1"/>
</dbReference>
<keyword evidence="5 8" id="KW-0808">Transferase</keyword>
<feature type="site" description="Cleavage; by autolysis" evidence="8">
    <location>
        <begin position="193"/>
        <end position="194"/>
    </location>
</feature>
<dbReference type="NCBIfam" id="TIGR00120">
    <property type="entry name" value="ArgJ"/>
    <property type="match status" value="1"/>
</dbReference>
<dbReference type="Proteomes" id="UP000320813">
    <property type="component" value="Unassembled WGS sequence"/>
</dbReference>
<dbReference type="InterPro" id="IPR042195">
    <property type="entry name" value="ArgJ_beta_C"/>
</dbReference>
<accession>A0A519BAY2</accession>
<evidence type="ECO:0000313" key="9">
    <source>
        <dbReference type="EMBL" id="RZD14374.1"/>
    </source>
</evidence>
<feature type="chain" id="PRO_5023352455" description="Arginine biosynthesis bifunctional protein ArgJ beta chain" evidence="8">
    <location>
        <begin position="194"/>
        <end position="411"/>
    </location>
</feature>
<comment type="pathway">
    <text evidence="8">Amino-acid biosynthesis; L-arginine biosynthesis; N(2)-acetyl-L-ornithine from L-glutamate: step 1/4.</text>
</comment>
<dbReference type="GO" id="GO:0006592">
    <property type="term" value="P:ornithine biosynthetic process"/>
    <property type="evidence" value="ECO:0007669"/>
    <property type="project" value="TreeGrafter"/>
</dbReference>
<evidence type="ECO:0000256" key="6">
    <source>
        <dbReference type="ARBA" id="ARBA00022813"/>
    </source>
</evidence>
<name>A0A519BAY2_9DELT</name>
<keyword evidence="6 8" id="KW-0068">Autocatalytic cleavage</keyword>
<evidence type="ECO:0000256" key="5">
    <source>
        <dbReference type="ARBA" id="ARBA00022679"/>
    </source>
</evidence>
<proteinExistence type="inferred from homology"/>
<dbReference type="Gene3D" id="3.60.70.12">
    <property type="entry name" value="L-amino peptidase D-ALA esterase/amidase"/>
    <property type="match status" value="1"/>
</dbReference>
<comment type="caution">
    <text evidence="9">The sequence shown here is derived from an EMBL/GenBank/DDBJ whole genome shotgun (WGS) entry which is preliminary data.</text>
</comment>
<keyword evidence="4 8" id="KW-0028">Amino-acid biosynthesis</keyword>
<evidence type="ECO:0000256" key="2">
    <source>
        <dbReference type="ARBA" id="ARBA00011475"/>
    </source>
</evidence>
<dbReference type="InterPro" id="IPR016117">
    <property type="entry name" value="ArgJ-like_dom_sf"/>
</dbReference>
<dbReference type="EC" id="2.3.1.1" evidence="8"/>
<comment type="similarity">
    <text evidence="1 8">Belongs to the ArgJ family.</text>
</comment>
<dbReference type="GO" id="GO:0006526">
    <property type="term" value="P:L-arginine biosynthetic process"/>
    <property type="evidence" value="ECO:0007669"/>
    <property type="project" value="UniProtKB-UniRule"/>
</dbReference>
<evidence type="ECO:0000256" key="4">
    <source>
        <dbReference type="ARBA" id="ARBA00022605"/>
    </source>
</evidence>